<reference evidence="2 3" key="1">
    <citation type="journal article" date="2000" name="Mol. Microbiol.">
        <title>The archaeal halophilic virus-encoded Dam-like methyltransferase M. phiCh1-I methylates adenine residues and complements dam mutants in the low salt environment of Escherichia coli.</title>
        <authorList>
            <person name="Baranyi U."/>
            <person name="Klein R."/>
            <person name="Lubitz W."/>
            <person name="Kruger D.H."/>
            <person name="Witte A."/>
        </authorList>
    </citation>
    <scope>NUCLEOTIDE SEQUENCE [LARGE SCALE GENOMIC DNA]</scope>
</reference>
<evidence type="ECO:0000256" key="1">
    <source>
        <dbReference type="SAM" id="MobiDB-lite"/>
    </source>
</evidence>
<accession>Q8JKX9</accession>
<proteinExistence type="predicted"/>
<dbReference type="RefSeq" id="NP_665995.1">
    <property type="nucleotide sequence ID" value="NC_004084.1"/>
</dbReference>
<dbReference type="Proteomes" id="UP000001157">
    <property type="component" value="Segment"/>
</dbReference>
<dbReference type="EMBL" id="AF440695">
    <property type="protein sequence ID" value="AAM88751.1"/>
    <property type="molecule type" value="Genomic_DNA"/>
</dbReference>
<protein>
    <recommendedName>
        <fullName evidence="4">CxxC motif protein</fullName>
    </recommendedName>
</protein>
<name>Q8JKX9_9CAUD</name>
<reference evidence="2 3" key="3">
    <citation type="journal article" date="2002" name="Mol. Microbiol.">
        <title>Natrialba magadii virus phiCh1: first complete nucleotide sequence and functional organization of a virus infecting a haloalkaliphilic archaeon.</title>
        <authorList>
            <person name="Klein R."/>
            <person name="Baranyi U."/>
            <person name="Rossler N."/>
            <person name="Greineder B."/>
            <person name="Scholz H."/>
            <person name="Witte A."/>
        </authorList>
    </citation>
    <scope>NUCLEOTIDE SEQUENCE</scope>
</reference>
<evidence type="ECO:0008006" key="4">
    <source>
        <dbReference type="Google" id="ProtNLM"/>
    </source>
</evidence>
<organism evidence="2 3">
    <name type="scientific">Natrialba phage PhiCh1</name>
    <dbReference type="NCBI Taxonomy" id="114777"/>
    <lineage>
        <taxon>Viruses</taxon>
        <taxon>Duplodnaviria</taxon>
        <taxon>Heunggongvirae</taxon>
        <taxon>Uroviricota</taxon>
        <taxon>Caudoviricetes</taxon>
        <taxon>Vertoviridae</taxon>
        <taxon>Myohalovirus</taxon>
        <taxon>Myohalovirus alkaliphilum</taxon>
        <taxon>Myohalovirus phiCh1</taxon>
    </lineage>
</organism>
<evidence type="ECO:0000313" key="3">
    <source>
        <dbReference type="Proteomes" id="UP000001157"/>
    </source>
</evidence>
<evidence type="ECO:0000313" key="2">
    <source>
        <dbReference type="EMBL" id="AAM88751.1"/>
    </source>
</evidence>
<reference evidence="2 3" key="2">
    <citation type="journal article" date="2000" name="Virology">
        <title>The structural protein E of the archaeal virus phiCh1: evidence for processing in Natrialba magadii during virus maturation.</title>
        <authorList>
            <person name="Klein R."/>
            <person name="Greineder B."/>
            <person name="Baranyi U."/>
            <person name="Witte A."/>
        </authorList>
    </citation>
    <scope>NUCLEOTIDE SEQUENCE [LARGE SCALE GENOMIC DNA]</scope>
</reference>
<feature type="region of interest" description="Disordered" evidence="1">
    <location>
        <begin position="1"/>
        <end position="25"/>
    </location>
</feature>
<dbReference type="GeneID" id="951309"/>
<sequence>MSSSRPATSRPATTAATPFSVDSSRTAFASAAATPRRLQEVLMQMPETIDLSCPSGCFELEVSGSHELRDDREFLEDVAIDDDAGECPDCGSDCRGGSDV</sequence>
<dbReference type="KEGG" id="vg:951309"/>